<accession>A0ACC2ZZA2</accession>
<protein>
    <submittedName>
        <fullName evidence="1">Ribosome biogenesis protein ytm1</fullName>
    </submittedName>
</protein>
<organism evidence="1 2">
    <name type="scientific">Neophaeococcomyces mojaviensis</name>
    <dbReference type="NCBI Taxonomy" id="3383035"/>
    <lineage>
        <taxon>Eukaryota</taxon>
        <taxon>Fungi</taxon>
        <taxon>Dikarya</taxon>
        <taxon>Ascomycota</taxon>
        <taxon>Pezizomycotina</taxon>
        <taxon>Eurotiomycetes</taxon>
        <taxon>Chaetothyriomycetidae</taxon>
        <taxon>Chaetothyriales</taxon>
        <taxon>Chaetothyriales incertae sedis</taxon>
        <taxon>Neophaeococcomyces</taxon>
    </lineage>
</organism>
<comment type="caution">
    <text evidence="1">The sequence shown here is derived from an EMBL/GenBank/DDBJ whole genome shotgun (WGS) entry which is preliminary data.</text>
</comment>
<keyword evidence="2" id="KW-1185">Reference proteome</keyword>
<proteinExistence type="predicted"/>
<evidence type="ECO:0000313" key="1">
    <source>
        <dbReference type="EMBL" id="KAJ9652926.1"/>
    </source>
</evidence>
<name>A0ACC2ZZA2_9EURO</name>
<dbReference type="Proteomes" id="UP001172386">
    <property type="component" value="Unassembled WGS sequence"/>
</dbReference>
<gene>
    <name evidence="1" type="primary">YTM1_2</name>
    <name evidence="1" type="ORF">H2198_007835</name>
</gene>
<sequence length="824" mass="91862">MEATTSKSLAAAIQEGSFPDSDTILSSDLSSTIPALIDSIQDARNELNTSIKDISKGQASDVDSWITQAKKVQDEIARCKEDAAQIVQEHERILALRSTRAEARSKVKLLEEEISFNEALERQIRLISATSQSLNTLDNDISQQRFVHAAKAVPTLRATVISIPSGQCQLLLSQLQSDLTQSLQGRLKAELDTRCQTRLTDAAAVMRLSGTSTHDEDHQEPSVQPISSDDVLDCLETLDALDEARAQIVKKVENSLLPHLHKRSKLKILKGHIQDHELHFELIRDSPPPAQLSQALKVLFQYIDGNSPSKLKQQLLAHLAHQIIPLLIVNWLDTAVPAELERLHELDELQDEVRHLALTLKQCGLKESSDLEAWINQLPKTWVAKRRMVSLDAVRNAFKKATRATRSVERIERQTAVIEQEQPKSDTADDHWAQSWDDNDEKPSDGNAASDAATGDDSDAWGFDTDDQDNEPQKPAQDVMPAEIEEEGEAWGWDDDEEPTKPTVEPEKETPAHKVNGIKEQPLQNRQQDTVLTESYTVTDIPDYVLDQIRADISDLQVLQSSPGTYFRTTATLPTGLQNFPPLILAMFRATSPTHYQNFGLSNMNLYNDVLYLIDGVSTLTAANPGLSDDLPSLQRFARATYASELTLQRTILHDLLDSAQGFVSCTKPPYAAVCDDAISSVTDHLRNLHAQWEPILSPSHLHQAIGSLLSSVMSKIIQDIKDMDDISELESQKLVSFCERVSALQDLFVHQGSTVSQVAFHVPAYFRFGYLQEILGGTLLHIKELWEQGGLSEEFEKEEVVDMIKALFAESSHRRNAIHAIRG</sequence>
<dbReference type="EMBL" id="JAPDRQ010000176">
    <property type="protein sequence ID" value="KAJ9652926.1"/>
    <property type="molecule type" value="Genomic_DNA"/>
</dbReference>
<evidence type="ECO:0000313" key="2">
    <source>
        <dbReference type="Proteomes" id="UP001172386"/>
    </source>
</evidence>
<reference evidence="1" key="1">
    <citation type="submission" date="2022-10" db="EMBL/GenBank/DDBJ databases">
        <title>Culturing micro-colonial fungi from biological soil crusts in the Mojave desert and describing Neophaeococcomyces mojavensis, and introducing the new genera and species Taxawa tesnikishii.</title>
        <authorList>
            <person name="Kurbessoian T."/>
            <person name="Stajich J.E."/>
        </authorList>
    </citation>
    <scope>NUCLEOTIDE SEQUENCE</scope>
    <source>
        <strain evidence="1">JES_112</strain>
    </source>
</reference>